<dbReference type="PANTHER" id="PTHR30012:SF0">
    <property type="entry name" value="TYPE II SECRETION SYSTEM PROTEIN F-RELATED"/>
    <property type="match status" value="1"/>
</dbReference>
<dbReference type="Gene3D" id="1.20.81.30">
    <property type="entry name" value="Type II secretion system (T2SS), domain F"/>
    <property type="match status" value="2"/>
</dbReference>
<dbReference type="InterPro" id="IPR018076">
    <property type="entry name" value="T2SS_GspF_dom"/>
</dbReference>
<keyword evidence="4 7" id="KW-0812">Transmembrane</keyword>
<reference evidence="9 10" key="1">
    <citation type="submission" date="2019-10" db="EMBL/GenBank/DDBJ databases">
        <authorList>
            <person name="Dong K."/>
        </authorList>
    </citation>
    <scope>NUCLEOTIDE SEQUENCE [LARGE SCALE GENOMIC DNA]</scope>
    <source>
        <strain evidence="9 10">DSM 28960</strain>
    </source>
</reference>
<dbReference type="EMBL" id="WITJ01000015">
    <property type="protein sequence ID" value="MQW40286.1"/>
    <property type="molecule type" value="Genomic_DNA"/>
</dbReference>
<comment type="subcellular location">
    <subcellularLocation>
        <location evidence="1">Cell membrane</location>
        <topology evidence="1">Multi-pass membrane protein</topology>
    </subcellularLocation>
</comment>
<evidence type="ECO:0000256" key="1">
    <source>
        <dbReference type="ARBA" id="ARBA00004651"/>
    </source>
</evidence>
<evidence type="ECO:0000256" key="5">
    <source>
        <dbReference type="ARBA" id="ARBA00022989"/>
    </source>
</evidence>
<dbReference type="GO" id="GO:0005886">
    <property type="term" value="C:plasma membrane"/>
    <property type="evidence" value="ECO:0007669"/>
    <property type="project" value="UniProtKB-SubCell"/>
</dbReference>
<evidence type="ECO:0000313" key="9">
    <source>
        <dbReference type="EMBL" id="MQW40286.1"/>
    </source>
</evidence>
<dbReference type="PRINTS" id="PR00812">
    <property type="entry name" value="BCTERIALGSPF"/>
</dbReference>
<protein>
    <submittedName>
        <fullName evidence="9">Type II secretion system F family protein</fullName>
    </submittedName>
</protein>
<dbReference type="InterPro" id="IPR003004">
    <property type="entry name" value="GspF/PilC"/>
</dbReference>
<feature type="domain" description="Type II secretion system protein GspF" evidence="8">
    <location>
        <begin position="36"/>
        <end position="154"/>
    </location>
</feature>
<evidence type="ECO:0000256" key="7">
    <source>
        <dbReference type="SAM" id="Phobius"/>
    </source>
</evidence>
<dbReference type="NCBIfam" id="NF041012">
    <property type="entry name" value="T4P_ComGB"/>
    <property type="match status" value="1"/>
</dbReference>
<dbReference type="Proteomes" id="UP000439550">
    <property type="component" value="Unassembled WGS sequence"/>
</dbReference>
<keyword evidence="6 7" id="KW-0472">Membrane</keyword>
<feature type="transmembrane region" description="Helical" evidence="7">
    <location>
        <begin position="325"/>
        <end position="346"/>
    </location>
</feature>
<feature type="transmembrane region" description="Helical" evidence="7">
    <location>
        <begin position="127"/>
        <end position="148"/>
    </location>
</feature>
<sequence>MKIGTKKWINFLKQDISLLKNRKGKKLSLSKQAKLLQLMGNLLSNGFHLGEVVDFLSHSDLVEQTFVEKMRNGLASGKNLGGILQELNFSKNVITQIELAQKHGDLAGTLRLTELNIRKNLAVQKKLVSVSLYPIVLISFLIGIVLSLKNYLLPQISEGHSNFATALINHLPALFITSLILNVVIFLFFRIKMKKKSAFDKANLMLKIPVLKHYGKLYLTAYFAREWGNLIAQGIDLQEMFHLMMAQKSLIFNEMGQYLIKNLNSGVTFEKSVKEIRFFKRELALMIEYGEIKDKLGLELEIYSDECWTQFFSKIDQAIQVIQPVVFIFVALMIVLLYAAMLLPIYSNMGKMI</sequence>
<comment type="similarity">
    <text evidence="2">Belongs to the GSP F family.</text>
</comment>
<evidence type="ECO:0000256" key="4">
    <source>
        <dbReference type="ARBA" id="ARBA00022692"/>
    </source>
</evidence>
<dbReference type="RefSeq" id="WP_153496950.1">
    <property type="nucleotide sequence ID" value="NZ_CAXYUY010000013.1"/>
</dbReference>
<name>A0A7X1Z9E7_9LACT</name>
<dbReference type="Pfam" id="PF00482">
    <property type="entry name" value="T2SSF"/>
    <property type="match status" value="2"/>
</dbReference>
<gene>
    <name evidence="9" type="ORF">GHI93_10150</name>
</gene>
<dbReference type="PANTHER" id="PTHR30012">
    <property type="entry name" value="GENERAL SECRETION PATHWAY PROTEIN"/>
    <property type="match status" value="1"/>
</dbReference>
<keyword evidence="5 7" id="KW-1133">Transmembrane helix</keyword>
<feature type="transmembrane region" description="Helical" evidence="7">
    <location>
        <begin position="168"/>
        <end position="189"/>
    </location>
</feature>
<organism evidence="9 10">
    <name type="scientific">Lactococcus hircilactis</name>
    <dbReference type="NCBI Taxonomy" id="1494462"/>
    <lineage>
        <taxon>Bacteria</taxon>
        <taxon>Bacillati</taxon>
        <taxon>Bacillota</taxon>
        <taxon>Bacilli</taxon>
        <taxon>Lactobacillales</taxon>
        <taxon>Streptococcaceae</taxon>
        <taxon>Lactococcus</taxon>
    </lineage>
</organism>
<dbReference type="AlphaFoldDB" id="A0A7X1Z9E7"/>
<accession>A0A7X1Z9E7</accession>
<keyword evidence="10" id="KW-1185">Reference proteome</keyword>
<evidence type="ECO:0000313" key="10">
    <source>
        <dbReference type="Proteomes" id="UP000439550"/>
    </source>
</evidence>
<evidence type="ECO:0000256" key="3">
    <source>
        <dbReference type="ARBA" id="ARBA00022475"/>
    </source>
</evidence>
<dbReference type="OrthoDB" id="2294348at2"/>
<feature type="domain" description="Type II secretion system protein GspF" evidence="8">
    <location>
        <begin position="223"/>
        <end position="344"/>
    </location>
</feature>
<evidence type="ECO:0000256" key="6">
    <source>
        <dbReference type="ARBA" id="ARBA00023136"/>
    </source>
</evidence>
<proteinExistence type="inferred from homology"/>
<evidence type="ECO:0000259" key="8">
    <source>
        <dbReference type="Pfam" id="PF00482"/>
    </source>
</evidence>
<dbReference type="InterPro" id="IPR047692">
    <property type="entry name" value="T4P_ComGB"/>
</dbReference>
<evidence type="ECO:0000256" key="2">
    <source>
        <dbReference type="ARBA" id="ARBA00005745"/>
    </source>
</evidence>
<dbReference type="InterPro" id="IPR042094">
    <property type="entry name" value="T2SS_GspF_sf"/>
</dbReference>
<keyword evidence="3" id="KW-1003">Cell membrane</keyword>
<comment type="caution">
    <text evidence="9">The sequence shown here is derived from an EMBL/GenBank/DDBJ whole genome shotgun (WGS) entry which is preliminary data.</text>
</comment>